<accession>A0A1F8AU08</accession>
<organism evidence="2 3">
    <name type="scientific">Candidatus Woesebacteria bacterium RIFCSPHIGHO2_12_FULL_41_24</name>
    <dbReference type="NCBI Taxonomy" id="1802510"/>
    <lineage>
        <taxon>Bacteria</taxon>
        <taxon>Candidatus Woeseibacteriota</taxon>
    </lineage>
</organism>
<dbReference type="EMBL" id="MGGW01000004">
    <property type="protein sequence ID" value="OGM55216.1"/>
    <property type="molecule type" value="Genomic_DNA"/>
</dbReference>
<dbReference type="Proteomes" id="UP000178603">
    <property type="component" value="Unassembled WGS sequence"/>
</dbReference>
<sequence length="85" mass="9687">MNIIPVTKARSILGELAEKVSGEKYFILTKGGNAKAAIVDINYLDRLRKAVAKVFGKTYIDPRLSKYTRIFPNSEIKEWLKEDEL</sequence>
<evidence type="ECO:0000256" key="1">
    <source>
        <dbReference type="ARBA" id="ARBA00009981"/>
    </source>
</evidence>
<gene>
    <name evidence="2" type="ORF">A3E44_02945</name>
</gene>
<proteinExistence type="inferred from homology"/>
<comment type="caution">
    <text evidence="2">The sequence shown here is derived from an EMBL/GenBank/DDBJ whole genome shotgun (WGS) entry which is preliminary data.</text>
</comment>
<name>A0A1F8AU08_9BACT</name>
<dbReference type="InterPro" id="IPR036165">
    <property type="entry name" value="YefM-like_sf"/>
</dbReference>
<protein>
    <submittedName>
        <fullName evidence="2">Uncharacterized protein</fullName>
    </submittedName>
</protein>
<dbReference type="AlphaFoldDB" id="A0A1F8AU08"/>
<comment type="similarity">
    <text evidence="1">Belongs to the phD/YefM antitoxin family.</text>
</comment>
<dbReference type="SUPFAM" id="SSF143120">
    <property type="entry name" value="YefM-like"/>
    <property type="match status" value="1"/>
</dbReference>
<evidence type="ECO:0000313" key="2">
    <source>
        <dbReference type="EMBL" id="OGM55216.1"/>
    </source>
</evidence>
<evidence type="ECO:0000313" key="3">
    <source>
        <dbReference type="Proteomes" id="UP000178603"/>
    </source>
</evidence>
<reference evidence="2 3" key="1">
    <citation type="journal article" date="2016" name="Nat. Commun.">
        <title>Thousands of microbial genomes shed light on interconnected biogeochemical processes in an aquifer system.</title>
        <authorList>
            <person name="Anantharaman K."/>
            <person name="Brown C.T."/>
            <person name="Hug L.A."/>
            <person name="Sharon I."/>
            <person name="Castelle C.J."/>
            <person name="Probst A.J."/>
            <person name="Thomas B.C."/>
            <person name="Singh A."/>
            <person name="Wilkins M.J."/>
            <person name="Karaoz U."/>
            <person name="Brodie E.L."/>
            <person name="Williams K.H."/>
            <person name="Hubbard S.S."/>
            <person name="Banfield J.F."/>
        </authorList>
    </citation>
    <scope>NUCLEOTIDE SEQUENCE [LARGE SCALE GENOMIC DNA]</scope>
</reference>